<name>A0A182S1L6_ANOFN</name>
<evidence type="ECO:0000313" key="1">
    <source>
        <dbReference type="EnsemblMetazoa" id="AFUN014364-PA"/>
    </source>
</evidence>
<dbReference type="VEuPathDB" id="VectorBase:AFUN014364"/>
<organism evidence="1">
    <name type="scientific">Anopheles funestus</name>
    <name type="common">African malaria mosquito</name>
    <dbReference type="NCBI Taxonomy" id="62324"/>
    <lineage>
        <taxon>Eukaryota</taxon>
        <taxon>Metazoa</taxon>
        <taxon>Ecdysozoa</taxon>
        <taxon>Arthropoda</taxon>
        <taxon>Hexapoda</taxon>
        <taxon>Insecta</taxon>
        <taxon>Pterygota</taxon>
        <taxon>Neoptera</taxon>
        <taxon>Endopterygota</taxon>
        <taxon>Diptera</taxon>
        <taxon>Nematocera</taxon>
        <taxon>Culicoidea</taxon>
        <taxon>Culicidae</taxon>
        <taxon>Anophelinae</taxon>
        <taxon>Anopheles</taxon>
    </lineage>
</organism>
<dbReference type="EnsemblMetazoa" id="AFUN014364-RA">
    <property type="protein sequence ID" value="AFUN014364-PA"/>
    <property type="gene ID" value="AFUN014364"/>
</dbReference>
<sequence length="96" mass="10307">MRRTSRLSSMPNSITASRPVLRFSSRLSNFSACTTVRGKPSSKNPLRHSGLSRLESIMSTTNSSETSLPSSITFFSCAPSLDPAAISARSISPVDK</sequence>
<accession>A0A182S1L6</accession>
<protein>
    <submittedName>
        <fullName evidence="1">Uncharacterized protein</fullName>
    </submittedName>
</protein>
<dbReference type="AlphaFoldDB" id="A0A182S1L6"/>
<proteinExistence type="predicted"/>
<reference evidence="1" key="1">
    <citation type="submission" date="2020-05" db="UniProtKB">
        <authorList>
            <consortium name="EnsemblMetazoa"/>
        </authorList>
    </citation>
    <scope>IDENTIFICATION</scope>
    <source>
        <strain evidence="1">FUMOZ</strain>
    </source>
</reference>